<reference evidence="3 4" key="1">
    <citation type="submission" date="2024-10" db="EMBL/GenBank/DDBJ databases">
        <title>Updated reference genomes for cyclostephanoid diatoms.</title>
        <authorList>
            <person name="Roberts W.R."/>
            <person name="Alverson A.J."/>
        </authorList>
    </citation>
    <scope>NUCLEOTIDE SEQUENCE [LARGE SCALE GENOMIC DNA]</scope>
    <source>
        <strain evidence="3 4">AJA276-08</strain>
    </source>
</reference>
<dbReference type="Proteomes" id="UP001530315">
    <property type="component" value="Unassembled WGS sequence"/>
</dbReference>
<dbReference type="PROSITE" id="PS50280">
    <property type="entry name" value="SET"/>
    <property type="match status" value="2"/>
</dbReference>
<keyword evidence="4" id="KW-1185">Reference proteome</keyword>
<dbReference type="InterPro" id="IPR001214">
    <property type="entry name" value="SET_dom"/>
</dbReference>
<dbReference type="Pfam" id="PF00856">
    <property type="entry name" value="SET"/>
    <property type="match status" value="1"/>
</dbReference>
<feature type="compositionally biased region" description="Basic and acidic residues" evidence="1">
    <location>
        <begin position="61"/>
        <end position="73"/>
    </location>
</feature>
<organism evidence="3 4">
    <name type="scientific">Stephanodiscus triporus</name>
    <dbReference type="NCBI Taxonomy" id="2934178"/>
    <lineage>
        <taxon>Eukaryota</taxon>
        <taxon>Sar</taxon>
        <taxon>Stramenopiles</taxon>
        <taxon>Ochrophyta</taxon>
        <taxon>Bacillariophyta</taxon>
        <taxon>Coscinodiscophyceae</taxon>
        <taxon>Thalassiosirophycidae</taxon>
        <taxon>Stephanodiscales</taxon>
        <taxon>Stephanodiscaceae</taxon>
        <taxon>Stephanodiscus</taxon>
    </lineage>
</organism>
<feature type="region of interest" description="Disordered" evidence="1">
    <location>
        <begin position="58"/>
        <end position="118"/>
    </location>
</feature>
<comment type="caution">
    <text evidence="3">The sequence shown here is derived from an EMBL/GenBank/DDBJ whole genome shotgun (WGS) entry which is preliminary data.</text>
</comment>
<dbReference type="SUPFAM" id="SSF82199">
    <property type="entry name" value="SET domain"/>
    <property type="match status" value="1"/>
</dbReference>
<dbReference type="EMBL" id="JALLAZ020001238">
    <property type="protein sequence ID" value="KAL3778141.1"/>
    <property type="molecule type" value="Genomic_DNA"/>
</dbReference>
<dbReference type="InterPro" id="IPR046341">
    <property type="entry name" value="SET_dom_sf"/>
</dbReference>
<feature type="domain" description="SET" evidence="2">
    <location>
        <begin position="375"/>
        <end position="537"/>
    </location>
</feature>
<sequence>MAVIKPRIRRHHIHVLIVICLLRRRRNEAAARHCAVAAAPRDDRIFFTRHDRGAYLAAAGRGDDGARTGGRSDEGDDDPDDASRRRPDVDDADDPTGGCRRVAEGGRPGGGPSSYDDPVTCTTYLAPSSIPNSGLGMYTAVPYKRGEGFPYPEIGIMLNDFSSKDKLIAEYPWRSSLLSLGKHEAFYGECIVPGLGMLANSHLGLWNVNHLDEYEFQRWRDGTDARSFTDATTTKDPGRGAQSHHTNVRFFIKDDVRAGEELFVSYGEEWFEAREDKLGIVPHDDHYVEADELLREFSLGHGRAAADDDPPDDGRVAEYEILLSDALEKDRRLRAALPDDVRDVPAAAEMGAARFSARDSIRSLDWLAENGACLDNIVVGTSTLPQAGRGAFATRSIGKGMRITTTPVLTLEREDLYLWEIVDERTEGEEVEGGTDDAGEEIFEDLVGHQLLLNYCYGHVNSSLLFYPYAPSVNFINHGGVRESNAEIRWSTYPYHKSDWLDSTLEEMKDRKRTGLMFDIIATRDLRRGEEILLYYGKDWEESWIRHVKGWMDPEGGLVDDTDDRPRFNMTDRLGLPTITDFNMVEKYPIVRTMEEQMEDPYPPHVMTVCCFDPPEDCVASTKTSHGRCRSRWKKTYKALLVFPCTIMSRQSIGGMDWYSALGGESEDKTHLVEYMPRTAVIFTDRPYTKDQYARGVFRHEVGLPDGMVPPHWMDLNDSRTLNGDS</sequence>
<accession>A0ABD3NRE6</accession>
<evidence type="ECO:0000313" key="3">
    <source>
        <dbReference type="EMBL" id="KAL3778141.1"/>
    </source>
</evidence>
<evidence type="ECO:0000256" key="1">
    <source>
        <dbReference type="SAM" id="MobiDB-lite"/>
    </source>
</evidence>
<dbReference type="AlphaFoldDB" id="A0ABD3NRE6"/>
<name>A0ABD3NRE6_9STRA</name>
<protein>
    <recommendedName>
        <fullName evidence="2">SET domain-containing protein</fullName>
    </recommendedName>
</protein>
<gene>
    <name evidence="3" type="ORF">ACHAW5_003149</name>
</gene>
<evidence type="ECO:0000259" key="2">
    <source>
        <dbReference type="PROSITE" id="PS50280"/>
    </source>
</evidence>
<evidence type="ECO:0000313" key="4">
    <source>
        <dbReference type="Proteomes" id="UP001530315"/>
    </source>
</evidence>
<proteinExistence type="predicted"/>
<feature type="domain" description="SET" evidence="2">
    <location>
        <begin position="121"/>
        <end position="267"/>
    </location>
</feature>
<dbReference type="Gene3D" id="2.170.270.10">
    <property type="entry name" value="SET domain"/>
    <property type="match status" value="2"/>
</dbReference>